<keyword evidence="4" id="KW-1185">Reference proteome</keyword>
<reference evidence="5" key="1">
    <citation type="submission" date="2017-02" db="UniProtKB">
        <authorList>
            <consortium name="WormBaseParasite"/>
        </authorList>
    </citation>
    <scope>IDENTIFICATION</scope>
</reference>
<protein>
    <submittedName>
        <fullName evidence="5">SAS-6_N domain-containing protein</fullName>
    </submittedName>
</protein>
<dbReference type="STRING" id="318479.A0A0N4U5V3"/>
<dbReference type="EMBL" id="UYYG01001156">
    <property type="protein sequence ID" value="VDN56645.1"/>
    <property type="molecule type" value="Genomic_DNA"/>
</dbReference>
<dbReference type="InterPro" id="IPR032396">
    <property type="entry name" value="SAS-6_N"/>
</dbReference>
<gene>
    <name evidence="2" type="ORF">DME_LOCUS6618</name>
</gene>
<dbReference type="Proteomes" id="UP000274756">
    <property type="component" value="Unassembled WGS sequence"/>
</dbReference>
<dbReference type="WBParaSite" id="DME_0000225801-mRNA-1">
    <property type="protein sequence ID" value="DME_0000225801-mRNA-1"/>
    <property type="gene ID" value="DME_0000225801"/>
</dbReference>
<sequence length="182" mass="21346">MCVCLCMSNCDFRRWRMIVLFDEEVHLLSPRALQKSQQGLYEFTNLQIVSCKFLFKNSIQSPVLSSFSKLQVLLRIEEENGKDGKELNFLIMQEGDPRFVYKLILRKTDFNRIKKDQELDTDFDAFPGEIIDFMQSSDSNICVKGFFNSDKSKFRQQLTLWLETTSLVLMTLHLTFCEIVLI</sequence>
<dbReference type="AlphaFoldDB" id="A0A0N4U5V3"/>
<proteinExistence type="predicted"/>
<feature type="domain" description="Spindle assembly abnormal protein 6 N-terminal" evidence="1">
    <location>
        <begin position="70"/>
        <end position="147"/>
    </location>
</feature>
<dbReference type="InterPro" id="IPR038558">
    <property type="entry name" value="SAS-6_N_sf"/>
</dbReference>
<accession>A0A0N4U5V3</accession>
<dbReference type="Proteomes" id="UP000038040">
    <property type="component" value="Unplaced"/>
</dbReference>
<name>A0A0N4U5V3_DRAME</name>
<dbReference type="OrthoDB" id="49058at2759"/>
<reference evidence="2 4" key="2">
    <citation type="submission" date="2018-11" db="EMBL/GenBank/DDBJ databases">
        <authorList>
            <consortium name="Pathogen Informatics"/>
        </authorList>
    </citation>
    <scope>NUCLEOTIDE SEQUENCE [LARGE SCALE GENOMIC DNA]</scope>
</reference>
<evidence type="ECO:0000313" key="3">
    <source>
        <dbReference type="Proteomes" id="UP000038040"/>
    </source>
</evidence>
<organism evidence="3 5">
    <name type="scientific">Dracunculus medinensis</name>
    <name type="common">Guinea worm</name>
    <dbReference type="NCBI Taxonomy" id="318479"/>
    <lineage>
        <taxon>Eukaryota</taxon>
        <taxon>Metazoa</taxon>
        <taxon>Ecdysozoa</taxon>
        <taxon>Nematoda</taxon>
        <taxon>Chromadorea</taxon>
        <taxon>Rhabditida</taxon>
        <taxon>Spirurina</taxon>
        <taxon>Dracunculoidea</taxon>
        <taxon>Dracunculidae</taxon>
        <taxon>Dracunculus</taxon>
    </lineage>
</organism>
<evidence type="ECO:0000313" key="4">
    <source>
        <dbReference type="Proteomes" id="UP000274756"/>
    </source>
</evidence>
<dbReference type="Pfam" id="PF16531">
    <property type="entry name" value="SAS-6_N"/>
    <property type="match status" value="1"/>
</dbReference>
<evidence type="ECO:0000313" key="5">
    <source>
        <dbReference type="WBParaSite" id="DME_0000225801-mRNA-1"/>
    </source>
</evidence>
<evidence type="ECO:0000259" key="1">
    <source>
        <dbReference type="Pfam" id="PF16531"/>
    </source>
</evidence>
<dbReference type="Gene3D" id="2.170.210.20">
    <property type="entry name" value="Spindle assembly abnormal protein 6, N-terminal domain"/>
    <property type="match status" value="1"/>
</dbReference>
<evidence type="ECO:0000313" key="2">
    <source>
        <dbReference type="EMBL" id="VDN56645.1"/>
    </source>
</evidence>